<reference evidence="1 2" key="1">
    <citation type="submission" date="2018-03" db="EMBL/GenBank/DDBJ databases">
        <title>Whole genome sequencing of Histamine producing bacteria.</title>
        <authorList>
            <person name="Butler K."/>
        </authorList>
    </citation>
    <scope>NUCLEOTIDE SEQUENCE [LARGE SCALE GENOMIC DNA]</scope>
    <source>
        <strain evidence="1 2">BT-6</strain>
    </source>
</reference>
<dbReference type="AlphaFoldDB" id="A0ABD6X6H4"/>
<name>A0ABD6X6H4_PHODM</name>
<protein>
    <submittedName>
        <fullName evidence="1">Uncharacterized protein</fullName>
    </submittedName>
</protein>
<comment type="caution">
    <text evidence="1">The sequence shown here is derived from an EMBL/GenBank/DDBJ whole genome shotgun (WGS) entry which is preliminary data.</text>
</comment>
<sequence>MRFHKKYLCDRTFDTNQSLRLAICKNHRYGKFGLRREIVQALAGSFHLLCPSLLGIKELKRKYEKIWLDKIEKTEMSLTSVLMY</sequence>
<proteinExistence type="predicted"/>
<dbReference type="EMBL" id="PYMM01000002">
    <property type="protein sequence ID" value="PSU18202.1"/>
    <property type="molecule type" value="Genomic_DNA"/>
</dbReference>
<organism evidence="1 2">
    <name type="scientific">Photobacterium damselae</name>
    <dbReference type="NCBI Taxonomy" id="38293"/>
    <lineage>
        <taxon>Bacteria</taxon>
        <taxon>Pseudomonadati</taxon>
        <taxon>Pseudomonadota</taxon>
        <taxon>Gammaproteobacteria</taxon>
        <taxon>Vibrionales</taxon>
        <taxon>Vibrionaceae</taxon>
        <taxon>Photobacterium</taxon>
    </lineage>
</organism>
<evidence type="ECO:0000313" key="2">
    <source>
        <dbReference type="Proteomes" id="UP000241404"/>
    </source>
</evidence>
<accession>A0ABD6X6H4</accession>
<evidence type="ECO:0000313" key="1">
    <source>
        <dbReference type="EMBL" id="PSU18202.1"/>
    </source>
</evidence>
<dbReference type="Proteomes" id="UP000241404">
    <property type="component" value="Unassembled WGS sequence"/>
</dbReference>
<gene>
    <name evidence="1" type="ORF">CTM90_06825</name>
</gene>